<accession>A0A6N4WIG5</accession>
<dbReference type="InterPro" id="IPR014989">
    <property type="entry name" value="DUF1839"/>
</dbReference>
<reference evidence="1 2" key="1">
    <citation type="journal article" date="2019" name="Emerg. Microbes Infect.">
        <title>Comprehensive subspecies identification of 175 nontuberculous mycobacteria species based on 7547 genomic profiles.</title>
        <authorList>
            <person name="Matsumoto Y."/>
            <person name="Kinjo T."/>
            <person name="Motooka D."/>
            <person name="Nabeya D."/>
            <person name="Jung N."/>
            <person name="Uechi K."/>
            <person name="Horii T."/>
            <person name="Iida T."/>
            <person name="Fujita J."/>
            <person name="Nakamura S."/>
        </authorList>
    </citation>
    <scope>NUCLEOTIDE SEQUENCE [LARGE SCALE GENOMIC DNA]</scope>
    <source>
        <strain evidence="1 2">JCM 30275</strain>
    </source>
</reference>
<organism evidence="1 2">
    <name type="scientific">Mycolicibacterium anyangense</name>
    <dbReference type="NCBI Taxonomy" id="1431246"/>
    <lineage>
        <taxon>Bacteria</taxon>
        <taxon>Bacillati</taxon>
        <taxon>Actinomycetota</taxon>
        <taxon>Actinomycetes</taxon>
        <taxon>Mycobacteriales</taxon>
        <taxon>Mycobacteriaceae</taxon>
        <taxon>Mycolicibacterium</taxon>
    </lineage>
</organism>
<dbReference type="Proteomes" id="UP000467249">
    <property type="component" value="Chromosome"/>
</dbReference>
<dbReference type="EMBL" id="AP022620">
    <property type="protein sequence ID" value="BBZ79854.1"/>
    <property type="molecule type" value="Genomic_DNA"/>
</dbReference>
<dbReference type="AlphaFoldDB" id="A0A6N4WIG5"/>
<keyword evidence="2" id="KW-1185">Reference proteome</keyword>
<sequence>MNLTVSAEPETHQPHVTHSPDRIWPETNCYFDLWIELLHGLGLDPVPSFASALSADHDGLHWSFLKPLPEDIRRLYGLEVAEENVWMPVLETVESGPERGVLHTVEVDSWWLPDTAGTAYRAEHVKTTIVPTRVDRDRKLMWYLHNAGLYELRDDDFDGVFGLTAGTATALLPYIEQIRSYPDRREPDALRRITGEHLSRRPDGNPVQRLADGLRRAAQWLPHDGMPRFHRWAFATLRQCGATAELAADFVVHVDQLYPGAAAAEAPFRSVASGAKSVQFTMARLATGRTVDVEAKLAHMADQWNTAMTTLAAAVG</sequence>
<gene>
    <name evidence="1" type="ORF">MANY_51910</name>
</gene>
<name>A0A6N4WIG5_9MYCO</name>
<dbReference type="KEGG" id="many:MANY_51910"/>
<evidence type="ECO:0000313" key="2">
    <source>
        <dbReference type="Proteomes" id="UP000467249"/>
    </source>
</evidence>
<dbReference type="Pfam" id="PF08893">
    <property type="entry name" value="DUF1839"/>
    <property type="match status" value="1"/>
</dbReference>
<dbReference type="RefSeq" id="WP_246224511.1">
    <property type="nucleotide sequence ID" value="NZ_AP022620.1"/>
</dbReference>
<evidence type="ECO:0000313" key="1">
    <source>
        <dbReference type="EMBL" id="BBZ79854.1"/>
    </source>
</evidence>
<evidence type="ECO:0008006" key="3">
    <source>
        <dbReference type="Google" id="ProtNLM"/>
    </source>
</evidence>
<proteinExistence type="predicted"/>
<protein>
    <recommendedName>
        <fullName evidence="3">DUF1839 domain-containing protein</fullName>
    </recommendedName>
</protein>